<dbReference type="InterPro" id="IPR003583">
    <property type="entry name" value="Hlx-hairpin-Hlx_DNA-bd_motif"/>
</dbReference>
<dbReference type="GO" id="GO:0003677">
    <property type="term" value="F:DNA binding"/>
    <property type="evidence" value="ECO:0007669"/>
    <property type="project" value="InterPro"/>
</dbReference>
<dbReference type="Gene3D" id="1.10.150.280">
    <property type="entry name" value="AF1531-like domain"/>
    <property type="match status" value="1"/>
</dbReference>
<dbReference type="InterPro" id="IPR004509">
    <property type="entry name" value="Competence_ComEA_HhH"/>
</dbReference>
<protein>
    <submittedName>
        <fullName evidence="2">Helix-hairpin-helix domain-containing protein</fullName>
    </submittedName>
</protein>
<comment type="caution">
    <text evidence="2">The sequence shown here is derived from an EMBL/GenBank/DDBJ whole genome shotgun (WGS) entry which is preliminary data.</text>
</comment>
<accession>A0A8J6TIH1</accession>
<dbReference type="InterPro" id="IPR010994">
    <property type="entry name" value="RuvA_2-like"/>
</dbReference>
<dbReference type="Pfam" id="PF12836">
    <property type="entry name" value="HHH_3"/>
    <property type="match status" value="1"/>
</dbReference>
<dbReference type="GO" id="GO:0015627">
    <property type="term" value="C:type II protein secretion system complex"/>
    <property type="evidence" value="ECO:0007669"/>
    <property type="project" value="TreeGrafter"/>
</dbReference>
<name>A0A8J6TIH1_9BACT</name>
<feature type="domain" description="Helix-hairpin-helix DNA-binding motif class 1" evidence="1">
    <location>
        <begin position="55"/>
        <end position="74"/>
    </location>
</feature>
<dbReference type="GO" id="GO:0006281">
    <property type="term" value="P:DNA repair"/>
    <property type="evidence" value="ECO:0007669"/>
    <property type="project" value="InterPro"/>
</dbReference>
<dbReference type="InterPro" id="IPR051675">
    <property type="entry name" value="Endo/Exo/Phosphatase_dom_1"/>
</dbReference>
<sequence length="78" mass="8635">MVMVLVGPIWAENPAKINLNTATVEELAQLKGIGQKYAERVVKYREENGSFKALEDILKVPGIGPKTLEANKDRIVVE</sequence>
<dbReference type="SMART" id="SM00278">
    <property type="entry name" value="HhH1"/>
    <property type="match status" value="2"/>
</dbReference>
<proteinExistence type="predicted"/>
<dbReference type="NCBIfam" id="TIGR00426">
    <property type="entry name" value="competence protein ComEA helix-hairpin-helix repeat region"/>
    <property type="match status" value="1"/>
</dbReference>
<dbReference type="EMBL" id="JACNJH010000255">
    <property type="protein sequence ID" value="MBC8363110.1"/>
    <property type="molecule type" value="Genomic_DNA"/>
</dbReference>
<dbReference type="Proteomes" id="UP000603434">
    <property type="component" value="Unassembled WGS sequence"/>
</dbReference>
<organism evidence="2 3">
    <name type="scientific">Candidatus Desulfatibia profunda</name>
    <dbReference type="NCBI Taxonomy" id="2841695"/>
    <lineage>
        <taxon>Bacteria</taxon>
        <taxon>Pseudomonadati</taxon>
        <taxon>Thermodesulfobacteriota</taxon>
        <taxon>Desulfobacteria</taxon>
        <taxon>Desulfobacterales</taxon>
        <taxon>Desulfobacterales incertae sedis</taxon>
        <taxon>Candidatus Desulfatibia</taxon>
    </lineage>
</organism>
<evidence type="ECO:0000259" key="1">
    <source>
        <dbReference type="SMART" id="SM00278"/>
    </source>
</evidence>
<feature type="domain" description="Helix-hairpin-helix DNA-binding motif class 1" evidence="1">
    <location>
        <begin position="25"/>
        <end position="44"/>
    </location>
</feature>
<evidence type="ECO:0000313" key="2">
    <source>
        <dbReference type="EMBL" id="MBC8363110.1"/>
    </source>
</evidence>
<gene>
    <name evidence="2" type="ORF">H8E23_17130</name>
</gene>
<dbReference type="GO" id="GO:0015628">
    <property type="term" value="P:protein secretion by the type II secretion system"/>
    <property type="evidence" value="ECO:0007669"/>
    <property type="project" value="TreeGrafter"/>
</dbReference>
<evidence type="ECO:0000313" key="3">
    <source>
        <dbReference type="Proteomes" id="UP000603434"/>
    </source>
</evidence>
<reference evidence="2 3" key="1">
    <citation type="submission" date="2020-08" db="EMBL/GenBank/DDBJ databases">
        <title>Bridging the membrane lipid divide: bacteria of the FCB group superphylum have the potential to synthesize archaeal ether lipids.</title>
        <authorList>
            <person name="Villanueva L."/>
            <person name="Von Meijenfeldt F.A.B."/>
            <person name="Westbye A.B."/>
            <person name="Yadav S."/>
            <person name="Hopmans E.C."/>
            <person name="Dutilh B.E."/>
            <person name="Sinninghe Damste J.S."/>
        </authorList>
    </citation>
    <scope>NUCLEOTIDE SEQUENCE [LARGE SCALE GENOMIC DNA]</scope>
    <source>
        <strain evidence="2">NIOZ-UU30</strain>
    </source>
</reference>
<dbReference type="PANTHER" id="PTHR21180:SF32">
    <property type="entry name" value="ENDONUCLEASE_EXONUCLEASE_PHOSPHATASE FAMILY DOMAIN-CONTAINING PROTEIN 1"/>
    <property type="match status" value="1"/>
</dbReference>
<dbReference type="PANTHER" id="PTHR21180">
    <property type="entry name" value="ENDONUCLEASE/EXONUCLEASE/PHOSPHATASE FAMILY DOMAIN-CONTAINING PROTEIN 1"/>
    <property type="match status" value="1"/>
</dbReference>
<dbReference type="SUPFAM" id="SSF47781">
    <property type="entry name" value="RuvA domain 2-like"/>
    <property type="match status" value="1"/>
</dbReference>
<dbReference type="AlphaFoldDB" id="A0A8J6TIH1"/>